<keyword evidence="2 4" id="KW-0813">Transport</keyword>
<dbReference type="PANTHER" id="PTHR42953">
    <property type="entry name" value="HIGH-AFFINITY ZINC UPTAKE SYSTEM PROTEIN ZNUA-RELATED"/>
    <property type="match status" value="1"/>
</dbReference>
<dbReference type="Gene3D" id="3.40.50.1980">
    <property type="entry name" value="Nitrogenase molybdenum iron protein domain"/>
    <property type="match status" value="2"/>
</dbReference>
<evidence type="ECO:0000256" key="5">
    <source>
        <dbReference type="SAM" id="MobiDB-lite"/>
    </source>
</evidence>
<dbReference type="InterPro" id="IPR050492">
    <property type="entry name" value="Bact_metal-bind_prot9"/>
</dbReference>
<sequence length="317" mass="32685">MLSLPPRPFLPAALATAALALASCAAQPAGAGLDTLRVAASFYPVQFLAERIAGDTAHVIGLTPPGQEPHSLTLTGPDLAALRESGVVLYIGNGLQADVEKAVSVLPGDVRVAELLQTAGLDLLPADPGTEEHHDAADAEHDDHNHGATDPHFWLDPARYATAARAVADELTAADPGNADAYAANLQALTVDLEALDAELEDGLALCAGDTLVVAHSAFGYFTDRYRLTQVGIAGLSPDDEPDARTLADITQTAQAAGVGTVFFEEALPPKLAQGVAEAVGADVAALETAEFVPADGDYLDLMRANGRSVQAGLDCK</sequence>
<keyword evidence="8" id="KW-1185">Reference proteome</keyword>
<feature type="region of interest" description="Disordered" evidence="5">
    <location>
        <begin position="127"/>
        <end position="148"/>
    </location>
</feature>
<feature type="compositionally biased region" description="Basic and acidic residues" evidence="5">
    <location>
        <begin position="130"/>
        <end position="148"/>
    </location>
</feature>
<reference evidence="7 8" key="1">
    <citation type="submission" date="2023-07" db="EMBL/GenBank/DDBJ databases">
        <title>Sequencing the genomes of 1000 actinobacteria strains.</title>
        <authorList>
            <person name="Klenk H.-P."/>
        </authorList>
    </citation>
    <scope>NUCLEOTIDE SEQUENCE [LARGE SCALE GENOMIC DNA]</scope>
    <source>
        <strain evidence="7 8">DSM 20167</strain>
    </source>
</reference>
<evidence type="ECO:0000256" key="4">
    <source>
        <dbReference type="RuleBase" id="RU003512"/>
    </source>
</evidence>
<dbReference type="RefSeq" id="WP_310289794.1">
    <property type="nucleotide sequence ID" value="NZ_BAAAWO010000001.1"/>
</dbReference>
<evidence type="ECO:0000256" key="3">
    <source>
        <dbReference type="ARBA" id="ARBA00022729"/>
    </source>
</evidence>
<comment type="caution">
    <text evidence="7">The sequence shown here is derived from an EMBL/GenBank/DDBJ whole genome shotgun (WGS) entry which is preliminary data.</text>
</comment>
<name>A0ABU2BHI8_9MICC</name>
<dbReference type="Pfam" id="PF01297">
    <property type="entry name" value="ZnuA"/>
    <property type="match status" value="1"/>
</dbReference>
<dbReference type="PANTHER" id="PTHR42953:SF3">
    <property type="entry name" value="HIGH-AFFINITY ZINC UPTAKE SYSTEM PROTEIN ZNUA"/>
    <property type="match status" value="1"/>
</dbReference>
<dbReference type="EMBL" id="JAVDYI010000001">
    <property type="protein sequence ID" value="MDR7358107.1"/>
    <property type="molecule type" value="Genomic_DNA"/>
</dbReference>
<keyword evidence="3 6" id="KW-0732">Signal</keyword>
<feature type="signal peptide" evidence="6">
    <location>
        <begin position="1"/>
        <end position="31"/>
    </location>
</feature>
<evidence type="ECO:0000313" key="7">
    <source>
        <dbReference type="EMBL" id="MDR7358107.1"/>
    </source>
</evidence>
<organism evidence="7 8">
    <name type="scientific">Paeniglutamicibacter sulfureus</name>
    <dbReference type="NCBI Taxonomy" id="43666"/>
    <lineage>
        <taxon>Bacteria</taxon>
        <taxon>Bacillati</taxon>
        <taxon>Actinomycetota</taxon>
        <taxon>Actinomycetes</taxon>
        <taxon>Micrococcales</taxon>
        <taxon>Micrococcaceae</taxon>
        <taxon>Paeniglutamicibacter</taxon>
    </lineage>
</organism>
<dbReference type="SUPFAM" id="SSF53807">
    <property type="entry name" value="Helical backbone' metal receptor"/>
    <property type="match status" value="1"/>
</dbReference>
<gene>
    <name evidence="7" type="ORF">J2S64_001798</name>
</gene>
<protein>
    <submittedName>
        <fullName evidence="7">Zinc transport system substrate-binding protein</fullName>
    </submittedName>
</protein>
<dbReference type="PROSITE" id="PS51257">
    <property type="entry name" value="PROKAR_LIPOPROTEIN"/>
    <property type="match status" value="1"/>
</dbReference>
<dbReference type="InterPro" id="IPR006128">
    <property type="entry name" value="Lipoprotein_PsaA-like"/>
</dbReference>
<dbReference type="PRINTS" id="PR00690">
    <property type="entry name" value="ADHESNFAMILY"/>
</dbReference>
<evidence type="ECO:0000256" key="6">
    <source>
        <dbReference type="SAM" id="SignalP"/>
    </source>
</evidence>
<evidence type="ECO:0000256" key="2">
    <source>
        <dbReference type="ARBA" id="ARBA00022448"/>
    </source>
</evidence>
<evidence type="ECO:0000313" key="8">
    <source>
        <dbReference type="Proteomes" id="UP001183817"/>
    </source>
</evidence>
<accession>A0ABU2BHI8</accession>
<feature type="chain" id="PRO_5046982912" evidence="6">
    <location>
        <begin position="32"/>
        <end position="317"/>
    </location>
</feature>
<proteinExistence type="inferred from homology"/>
<evidence type="ECO:0000256" key="1">
    <source>
        <dbReference type="ARBA" id="ARBA00011028"/>
    </source>
</evidence>
<dbReference type="Proteomes" id="UP001183817">
    <property type="component" value="Unassembled WGS sequence"/>
</dbReference>
<comment type="similarity">
    <text evidence="1 4">Belongs to the bacterial solute-binding protein 9 family.</text>
</comment>
<dbReference type="InterPro" id="IPR006127">
    <property type="entry name" value="ZnuA-like"/>
</dbReference>